<dbReference type="AlphaFoldDB" id="A0A811N1E5"/>
<accession>A0A811N1E5</accession>
<gene>
    <name evidence="2" type="ORF">NCGR_LOCUS11687</name>
</gene>
<evidence type="ECO:0000313" key="3">
    <source>
        <dbReference type="Proteomes" id="UP000604825"/>
    </source>
</evidence>
<name>A0A811N1E5_9POAL</name>
<evidence type="ECO:0008006" key="4">
    <source>
        <dbReference type="Google" id="ProtNLM"/>
    </source>
</evidence>
<dbReference type="EMBL" id="CAJGYO010000003">
    <property type="protein sequence ID" value="CAD6217719.1"/>
    <property type="molecule type" value="Genomic_DNA"/>
</dbReference>
<feature type="region of interest" description="Disordered" evidence="1">
    <location>
        <begin position="183"/>
        <end position="215"/>
    </location>
</feature>
<feature type="compositionally biased region" description="Polar residues" evidence="1">
    <location>
        <begin position="183"/>
        <end position="205"/>
    </location>
</feature>
<comment type="caution">
    <text evidence="2">The sequence shown here is derived from an EMBL/GenBank/DDBJ whole genome shotgun (WGS) entry which is preliminary data.</text>
</comment>
<dbReference type="PANTHER" id="PTHR33170">
    <property type="entry name" value="DUF4283 DOMAIN-CONTAINING PROTEIN-RELATED"/>
    <property type="match status" value="1"/>
</dbReference>
<proteinExistence type="predicted"/>
<dbReference type="PANTHER" id="PTHR33170:SF40">
    <property type="entry name" value="OS04G0557100 PROTEIN"/>
    <property type="match status" value="1"/>
</dbReference>
<reference evidence="2" key="1">
    <citation type="submission" date="2020-10" db="EMBL/GenBank/DDBJ databases">
        <authorList>
            <person name="Han B."/>
            <person name="Lu T."/>
            <person name="Zhao Q."/>
            <person name="Huang X."/>
            <person name="Zhao Y."/>
        </authorList>
    </citation>
    <scope>NUCLEOTIDE SEQUENCE</scope>
</reference>
<evidence type="ECO:0000313" key="2">
    <source>
        <dbReference type="EMBL" id="CAD6217719.1"/>
    </source>
</evidence>
<protein>
    <recommendedName>
        <fullName evidence="4">DUF4283 domain-containing protein</fullName>
    </recommendedName>
</protein>
<evidence type="ECO:0000256" key="1">
    <source>
        <dbReference type="SAM" id="MobiDB-lite"/>
    </source>
</evidence>
<dbReference type="Proteomes" id="UP000604825">
    <property type="component" value="Unassembled WGS sequence"/>
</dbReference>
<organism evidence="2 3">
    <name type="scientific">Miscanthus lutarioriparius</name>
    <dbReference type="NCBI Taxonomy" id="422564"/>
    <lineage>
        <taxon>Eukaryota</taxon>
        <taxon>Viridiplantae</taxon>
        <taxon>Streptophyta</taxon>
        <taxon>Embryophyta</taxon>
        <taxon>Tracheophyta</taxon>
        <taxon>Spermatophyta</taxon>
        <taxon>Magnoliopsida</taxon>
        <taxon>Liliopsida</taxon>
        <taxon>Poales</taxon>
        <taxon>Poaceae</taxon>
        <taxon>PACMAD clade</taxon>
        <taxon>Panicoideae</taxon>
        <taxon>Andropogonodae</taxon>
        <taxon>Andropogoneae</taxon>
        <taxon>Saccharinae</taxon>
        <taxon>Miscanthus</taxon>
    </lineage>
</organism>
<sequence length="373" mass="41708">MALIYTLGKNLTQEEVAAFLRVLVSDTFAWDVKRHNGFEFKVLFPTKGDLVKMTKFNAEMKEGVTLKFQEFKEDEEYFGHALPVVWMEYVILGALGTLFGVTQDVDMVTTRANNFGRFEVAVLEPKAIPTKLDVIIGNRYFQLIFEVEPYLLNIGLRNIWNIQNDGNEDHGNGATKDTEMKEAQNTGETNISDASIRNAIKNNTTGKEDKAPKTQMDYDWSNDDLLGDEHELNEFVRDRWGVKKAFADGAQHLGVLLDAMLGAGMAADGGVGISLGDNDDLMIGSIALLKNVERERLKPSICLNNDENEFDSKKDEIDLDTFTISRLCGDLTEEVMDDNNADLNGVLVNVPIKVGKTKKKKKLLSKNTAARKK</sequence>
<keyword evidence="3" id="KW-1185">Reference proteome</keyword>